<organism evidence="4 5">
    <name type="scientific">Photobacterium damselae subsp. damselae</name>
    <name type="common">Listonella damsela</name>
    <dbReference type="NCBI Taxonomy" id="85581"/>
    <lineage>
        <taxon>Bacteria</taxon>
        <taxon>Pseudomonadati</taxon>
        <taxon>Pseudomonadota</taxon>
        <taxon>Gammaproteobacteria</taxon>
        <taxon>Vibrionales</taxon>
        <taxon>Vibrionaceae</taxon>
        <taxon>Photobacterium</taxon>
    </lineage>
</organism>
<feature type="domain" description="Outer membrane protein beta-barrel" evidence="3">
    <location>
        <begin position="50"/>
        <end position="213"/>
    </location>
</feature>
<dbReference type="Proteomes" id="UP000480943">
    <property type="component" value="Unassembled WGS sequence"/>
</dbReference>
<accession>A0AAD3ZW84</accession>
<dbReference type="InterPro" id="IPR027385">
    <property type="entry name" value="Beta-barrel_OMP"/>
</dbReference>
<proteinExistence type="predicted"/>
<sequence length="244" mass="26829">MLFSMKKIMLATSTLVAILSQSAVAETLDQQSSILPVNTDSGSELAESVQVPSFDDSRHYFVGLTGGLSQFSITNRAKISGQSFDAPSPDRNGFAGIDFGIYAPNGKGRIYYSYQRHQADTKVNDVKALENTIDLHMLSGDYLFRPHKAISPFVGAHFGYTQIEGKATGEGRYHESGYVFGLQAGVSWRITQQFTMDIGARHTVLPSESVKKWTGKISGDDHSVSFETQPESISSVYMAVNYRF</sequence>
<evidence type="ECO:0000256" key="2">
    <source>
        <dbReference type="SAM" id="SignalP"/>
    </source>
</evidence>
<feature type="signal peptide" evidence="2">
    <location>
        <begin position="1"/>
        <end position="25"/>
    </location>
</feature>
<reference evidence="4 5" key="1">
    <citation type="submission" date="2019-09" db="EMBL/GenBank/DDBJ databases">
        <title>Photobacterium damselae subsp. damselae CDC-2227-81, a human clinical isolate.</title>
        <authorList>
            <person name="Osorio C.R."/>
        </authorList>
    </citation>
    <scope>NUCLEOTIDE SEQUENCE [LARGE SCALE GENOMIC DNA]</scope>
    <source>
        <strain evidence="4 5">CDC-2227-81</strain>
    </source>
</reference>
<protein>
    <submittedName>
        <fullName evidence="4">Porin family protein</fullName>
    </submittedName>
</protein>
<evidence type="ECO:0000256" key="1">
    <source>
        <dbReference type="ARBA" id="ARBA00022729"/>
    </source>
</evidence>
<dbReference type="AlphaFoldDB" id="A0AAD3ZW84"/>
<name>A0AAD3ZW84_PHODD</name>
<dbReference type="Pfam" id="PF13505">
    <property type="entry name" value="OMP_b-brl"/>
    <property type="match status" value="1"/>
</dbReference>
<comment type="caution">
    <text evidence="4">The sequence shown here is derived from an EMBL/GenBank/DDBJ whole genome shotgun (WGS) entry which is preliminary data.</text>
</comment>
<evidence type="ECO:0000313" key="5">
    <source>
        <dbReference type="Proteomes" id="UP000480943"/>
    </source>
</evidence>
<feature type="chain" id="PRO_5041940497" evidence="2">
    <location>
        <begin position="26"/>
        <end position="244"/>
    </location>
</feature>
<keyword evidence="1 2" id="KW-0732">Signal</keyword>
<dbReference type="InterPro" id="IPR011250">
    <property type="entry name" value="OMP/PagP_B-barrel"/>
</dbReference>
<gene>
    <name evidence="4" type="ORF">F6450_06370</name>
</gene>
<dbReference type="SUPFAM" id="SSF56925">
    <property type="entry name" value="OMPA-like"/>
    <property type="match status" value="1"/>
</dbReference>
<dbReference type="EMBL" id="VZUQ01000044">
    <property type="protein sequence ID" value="KAB1182336.1"/>
    <property type="molecule type" value="Genomic_DNA"/>
</dbReference>
<evidence type="ECO:0000313" key="4">
    <source>
        <dbReference type="EMBL" id="KAB1182336.1"/>
    </source>
</evidence>
<dbReference type="Gene3D" id="2.40.160.20">
    <property type="match status" value="1"/>
</dbReference>
<evidence type="ECO:0000259" key="3">
    <source>
        <dbReference type="Pfam" id="PF13505"/>
    </source>
</evidence>